<proteinExistence type="predicted"/>
<gene>
    <name evidence="2" type="ORF">W97_06986</name>
</gene>
<feature type="region of interest" description="Disordered" evidence="1">
    <location>
        <begin position="1"/>
        <end position="67"/>
    </location>
</feature>
<feature type="compositionally biased region" description="Polar residues" evidence="1">
    <location>
        <begin position="1"/>
        <end position="10"/>
    </location>
</feature>
<feature type="region of interest" description="Disordered" evidence="1">
    <location>
        <begin position="96"/>
        <end position="154"/>
    </location>
</feature>
<dbReference type="eggNOG" id="ENOG502SW7I">
    <property type="taxonomic scope" value="Eukaryota"/>
</dbReference>
<evidence type="ECO:0000256" key="1">
    <source>
        <dbReference type="SAM" id="MobiDB-lite"/>
    </source>
</evidence>
<dbReference type="Proteomes" id="UP000016924">
    <property type="component" value="Unassembled WGS sequence"/>
</dbReference>
<organism evidence="2 3">
    <name type="scientific">Coniosporium apollinis (strain CBS 100218)</name>
    <name type="common">Rock-inhabiting black yeast</name>
    <dbReference type="NCBI Taxonomy" id="1168221"/>
    <lineage>
        <taxon>Eukaryota</taxon>
        <taxon>Fungi</taxon>
        <taxon>Dikarya</taxon>
        <taxon>Ascomycota</taxon>
        <taxon>Pezizomycotina</taxon>
        <taxon>Dothideomycetes</taxon>
        <taxon>Dothideomycetes incertae sedis</taxon>
        <taxon>Coniosporium</taxon>
    </lineage>
</organism>
<feature type="compositionally biased region" description="Basic and acidic residues" evidence="1">
    <location>
        <begin position="46"/>
        <end position="59"/>
    </location>
</feature>
<keyword evidence="3" id="KW-1185">Reference proteome</keyword>
<accession>R7Z0P4</accession>
<dbReference type="AlphaFoldDB" id="R7Z0P4"/>
<dbReference type="EMBL" id="JH767590">
    <property type="protein sequence ID" value="EON67732.1"/>
    <property type="molecule type" value="Genomic_DNA"/>
</dbReference>
<dbReference type="HOGENOM" id="CLU_1704132_0_0_1"/>
<dbReference type="RefSeq" id="XP_007783049.1">
    <property type="nucleotide sequence ID" value="XM_007784859.1"/>
</dbReference>
<sequence length="154" mass="16820">MASYTPLQQDRQARNKATHKAPAAGSSKTTANPAQQPSNTYTDAQLHADETFEERERRHNAARTLESNEMLIWLSMSRNESVPQIRLYYERVLAGFDPDADDGDKAGDEVREKSGRRSLGKEREGGSSPGKGRRVKAATGSGSKKKRNTGSGAA</sequence>
<feature type="compositionally biased region" description="Basic and acidic residues" evidence="1">
    <location>
        <begin position="103"/>
        <end position="125"/>
    </location>
</feature>
<dbReference type="GeneID" id="19904297"/>
<evidence type="ECO:0000313" key="3">
    <source>
        <dbReference type="Proteomes" id="UP000016924"/>
    </source>
</evidence>
<reference evidence="3" key="1">
    <citation type="submission" date="2012-06" db="EMBL/GenBank/DDBJ databases">
        <title>The genome sequence of Coniosporium apollinis CBS 100218.</title>
        <authorList>
            <consortium name="The Broad Institute Genome Sequencing Platform"/>
            <person name="Cuomo C."/>
            <person name="Gorbushina A."/>
            <person name="Noack S."/>
            <person name="Walker B."/>
            <person name="Young S.K."/>
            <person name="Zeng Q."/>
            <person name="Gargeya S."/>
            <person name="Fitzgerald M."/>
            <person name="Haas B."/>
            <person name="Abouelleil A."/>
            <person name="Alvarado L."/>
            <person name="Arachchi H.M."/>
            <person name="Berlin A.M."/>
            <person name="Chapman S.B."/>
            <person name="Goldberg J."/>
            <person name="Griggs A."/>
            <person name="Gujja S."/>
            <person name="Hansen M."/>
            <person name="Howarth C."/>
            <person name="Imamovic A."/>
            <person name="Larimer J."/>
            <person name="McCowan C."/>
            <person name="Montmayeur A."/>
            <person name="Murphy C."/>
            <person name="Neiman D."/>
            <person name="Pearson M."/>
            <person name="Priest M."/>
            <person name="Roberts A."/>
            <person name="Saif S."/>
            <person name="Shea T."/>
            <person name="Sisk P."/>
            <person name="Sykes S."/>
            <person name="Wortman J."/>
            <person name="Nusbaum C."/>
            <person name="Birren B."/>
        </authorList>
    </citation>
    <scope>NUCLEOTIDE SEQUENCE [LARGE SCALE GENOMIC DNA]</scope>
    <source>
        <strain evidence="3">CBS 100218</strain>
    </source>
</reference>
<protein>
    <submittedName>
        <fullName evidence="2">Uncharacterized protein</fullName>
    </submittedName>
</protein>
<name>R7Z0P4_CONA1</name>
<dbReference type="OrthoDB" id="5372011at2759"/>
<feature type="compositionally biased region" description="Polar residues" evidence="1">
    <location>
        <begin position="26"/>
        <end position="43"/>
    </location>
</feature>
<evidence type="ECO:0000313" key="2">
    <source>
        <dbReference type="EMBL" id="EON67732.1"/>
    </source>
</evidence>